<dbReference type="SUPFAM" id="SSF47384">
    <property type="entry name" value="Homodimeric domain of signal transducing histidine kinase"/>
    <property type="match status" value="1"/>
</dbReference>
<feature type="transmembrane region" description="Helical" evidence="17">
    <location>
        <begin position="363"/>
        <end position="382"/>
    </location>
</feature>
<keyword evidence="11" id="KW-0547">Nucleotide-binding</keyword>
<dbReference type="CDD" id="cd16922">
    <property type="entry name" value="HATPase_EvgS-ArcB-TorS-like"/>
    <property type="match status" value="1"/>
</dbReference>
<dbReference type="Gene3D" id="3.30.450.20">
    <property type="entry name" value="PAS domain"/>
    <property type="match status" value="7"/>
</dbReference>
<organism evidence="23 24">
    <name type="scientific">Thermocoleostomius sinensis A174</name>
    <dbReference type="NCBI Taxonomy" id="2016057"/>
    <lineage>
        <taxon>Bacteria</taxon>
        <taxon>Bacillati</taxon>
        <taxon>Cyanobacteriota</taxon>
        <taxon>Cyanophyceae</taxon>
        <taxon>Oculatellales</taxon>
        <taxon>Oculatellaceae</taxon>
        <taxon>Thermocoleostomius</taxon>
    </lineage>
</organism>
<comment type="subcellular location">
    <subcellularLocation>
        <location evidence="2">Cell inner membrane</location>
        <topology evidence="2">Multi-pass membrane protein</topology>
    </subcellularLocation>
</comment>
<feature type="domain" description="PAC" evidence="21">
    <location>
        <begin position="642"/>
        <end position="694"/>
    </location>
</feature>
<sequence length="1649" mass="186767">MSIALAEALRRRVSKFSLATIPLRWVLTVPFVLPTIGAVTLVGYWSYRNGQAALANLGEQLVTETNDRVAQELKSYVQAPMLINRLNVDAVNQEQLDLQDLPALEAMLFNRLQQFDQVSAVLFVDPQGRFRLVDRLFQELYLVAANPPRPDELLIYQVGQDGKRGNLVTTQTGFDVRLDRPWYQRAVTTGKPGWNLISQYGSQELLTLDASQPVYDRNTQQLLGVFAVHLRLDYLSEFLRQLDISQVGQVIITDAHGALIATSTQELPYMLEPGSGYQRPFRQLQIQESQNDLTRALGEYLRDRPNSLTQSNSHQSLHFRYNGDQQYVKITPFRDPYGLNWRIITVVPQSHFLAAIQDHAQQALLLCLLTLGVAITLGLLAAHRLTARLRQLNRVSKELARGNLDQQLPMDSFIKELNELAQTFNQMADQLQQSFDRIHAALAESEAKFTTVFRNSPDPMAIASLEEGRLLEVNDSLIEFFGYSRSEMIGRTTVELNFWHDLNQRHQYRTLLQQQGRVRNLEIQLYTHLGTVKTVLLSAEVRMLEGQPCVIVVHRDISDRKVAELALQQSEARYRAIVEDQTELITRSLPDTTLLFVNDAYCRYFNVRQEDILGKSYLPLIHPDDQEQVTQELRSMSPMNPTTVDENRVVVNGEVHWTQWINRMLFDAHGNATELQSVGRDITTLKQTEAALRNSEANLLQAQRIAQLGSWEFNLTTQTVTWSEELFHIVGLAPTQWQLSYAAVMELLPIDDRSRLQAAIDQAIADGTPYEVEHRICRPDGTIRYLVSKGQAVFNDQQQVLKLYGTALDITDRKRLEQSLRSQAEAERLLTTITQTIRQSLDLERILATTVTEVQRTLKSDRALIFRLHPDGSGQVIQEAVVPNYPIINQMHWEDEHFSEACWRHYQQGLPRIVPDVATDDWAACLAEFMQSVGVKSKVVAPIVQTHTDSQVVVWGLLIVHACAHHRQWQPSEAEFLQRISDQLAIAIDQSNLYQQLQTELAEHKQTEEALRQSQVRLAIAQQVAQIANWELDLESQEVTCSDAIFHHWGFDSTQPPPNLFDLLQRVHVDDRAALQQSVKIAITQGIPYTLDLRIVHPDGTIRYLDSRGEPLFNAQGQVMKLIGTSLDITHRKRTEQALQEREAMLRAIGDNLPKGFIYQRVYEPGKGFYYSYVSAGVEQLLGLKAKDILANPQLTRTIGFEEDLARADQAAQESLENLTPIELQMRHRTATREIHWSSIRSIPRRLEDGRTVWDGVEVDITDLKQAEAALRTSEEQFRRAFDEAPIGVSLVTMTGQFVKVNSRYCDLVGYTEAELLSLTFQTITHPADLEEDLAGIRRMIAGEITSFELEKRYITKQGAIVPVLIHVALIRDQDGQPLYSVGHAQDIRERLKVERMKDQFISVVSHELRTPLTSIRGALGMLASGVFDDRPERAKHMLQIAISSSERLVRLVNDILTLERLKSGMVPLQVEPCQVTDLLQQAVNSVQTIADQADVTLVVTPVAVTLWAAPDAIVQTLTNLLSNAIKFSFPGATVWLKVEMGNREQGSDEETFLSGSQLPTPNSRLPFIIFSITDQGRGIPEDKLDLIFEQFQQVDVSDSRNKGGTGLGLAICKKIVQQHGGRIWVESELGKGSTFYFTLPISRNRDYV</sequence>
<evidence type="ECO:0000256" key="15">
    <source>
        <dbReference type="ARBA" id="ARBA00023136"/>
    </source>
</evidence>
<keyword evidence="7" id="KW-0597">Phosphoprotein</keyword>
<gene>
    <name evidence="23" type="ORF">OXH18_08555</name>
</gene>
<evidence type="ECO:0000259" key="20">
    <source>
        <dbReference type="PROSITE" id="PS50112"/>
    </source>
</evidence>
<dbReference type="GO" id="GO:0006355">
    <property type="term" value="P:regulation of DNA-templated transcription"/>
    <property type="evidence" value="ECO:0007669"/>
    <property type="project" value="InterPro"/>
</dbReference>
<dbReference type="Pfam" id="PF08447">
    <property type="entry name" value="PAS_3"/>
    <property type="match status" value="4"/>
</dbReference>
<dbReference type="SUPFAM" id="SSF55781">
    <property type="entry name" value="GAF domain-like"/>
    <property type="match status" value="1"/>
</dbReference>
<dbReference type="GO" id="GO:0000166">
    <property type="term" value="F:nucleotide binding"/>
    <property type="evidence" value="ECO:0007669"/>
    <property type="project" value="UniProtKB-KW"/>
</dbReference>
<dbReference type="FunFam" id="2.10.70.100:FF:000001">
    <property type="entry name" value="Sensory transduction histidine kinase"/>
    <property type="match status" value="1"/>
</dbReference>
<dbReference type="PROSITE" id="PS50046">
    <property type="entry name" value="PHYTOCHROME_2"/>
    <property type="match status" value="1"/>
</dbReference>
<feature type="domain" description="PAC" evidence="21">
    <location>
        <begin position="519"/>
        <end position="569"/>
    </location>
</feature>
<feature type="domain" description="HAMP" evidence="22">
    <location>
        <begin position="383"/>
        <end position="436"/>
    </location>
</feature>
<dbReference type="InterPro" id="IPR029016">
    <property type="entry name" value="GAF-like_dom_sf"/>
</dbReference>
<name>A0A9E8ZIP7_9CYAN</name>
<dbReference type="InterPro" id="IPR016132">
    <property type="entry name" value="Phyto_chromo_attachment"/>
</dbReference>
<evidence type="ECO:0000256" key="11">
    <source>
        <dbReference type="ARBA" id="ARBA00022741"/>
    </source>
</evidence>
<dbReference type="InterPro" id="IPR003660">
    <property type="entry name" value="HAMP_dom"/>
</dbReference>
<dbReference type="NCBIfam" id="TIGR00229">
    <property type="entry name" value="sensory_box"/>
    <property type="match status" value="4"/>
</dbReference>
<dbReference type="InterPro" id="IPR001610">
    <property type="entry name" value="PAC"/>
</dbReference>
<dbReference type="InterPro" id="IPR004358">
    <property type="entry name" value="Sig_transdc_His_kin-like_C"/>
</dbReference>
<evidence type="ECO:0000256" key="14">
    <source>
        <dbReference type="ARBA" id="ARBA00023012"/>
    </source>
</evidence>
<evidence type="ECO:0000259" key="18">
    <source>
        <dbReference type="PROSITE" id="PS50046"/>
    </source>
</evidence>
<dbReference type="InterPro" id="IPR052162">
    <property type="entry name" value="Sensor_kinase/Photoreceptor"/>
</dbReference>
<dbReference type="PANTHER" id="PTHR43304:SF1">
    <property type="entry name" value="PAC DOMAIN-CONTAINING PROTEIN"/>
    <property type="match status" value="1"/>
</dbReference>
<evidence type="ECO:0000259" key="19">
    <source>
        <dbReference type="PROSITE" id="PS50109"/>
    </source>
</evidence>
<comment type="similarity">
    <text evidence="3">In the N-terminal section; belongs to the phytochrome family.</text>
</comment>
<dbReference type="Pfam" id="PF02518">
    <property type="entry name" value="HATPase_c"/>
    <property type="match status" value="1"/>
</dbReference>
<feature type="domain" description="PAC" evidence="21">
    <location>
        <begin position="1220"/>
        <end position="1273"/>
    </location>
</feature>
<dbReference type="PROSITE" id="PS50112">
    <property type="entry name" value="PAS"/>
    <property type="match status" value="3"/>
</dbReference>
<dbReference type="InterPro" id="IPR000700">
    <property type="entry name" value="PAS-assoc_C"/>
</dbReference>
<dbReference type="PROSITE" id="PS50885">
    <property type="entry name" value="HAMP"/>
    <property type="match status" value="1"/>
</dbReference>
<keyword evidence="6" id="KW-0997">Cell inner membrane</keyword>
<protein>
    <recommendedName>
        <fullName evidence="4">histidine kinase</fullName>
        <ecNumber evidence="4">2.7.13.3</ecNumber>
    </recommendedName>
</protein>
<dbReference type="PANTHER" id="PTHR43304">
    <property type="entry name" value="PHYTOCHROME-LIKE PROTEIN CPH1"/>
    <property type="match status" value="1"/>
</dbReference>
<evidence type="ECO:0000256" key="10">
    <source>
        <dbReference type="ARBA" id="ARBA00022737"/>
    </source>
</evidence>
<evidence type="ECO:0000256" key="7">
    <source>
        <dbReference type="ARBA" id="ARBA00022553"/>
    </source>
</evidence>
<accession>A0A9E8ZIP7</accession>
<feature type="domain" description="PAC" evidence="21">
    <location>
        <begin position="1348"/>
        <end position="1400"/>
    </location>
</feature>
<dbReference type="Pfam" id="PF00672">
    <property type="entry name" value="HAMP"/>
    <property type="match status" value="1"/>
</dbReference>
<feature type="domain" description="PAC" evidence="21">
    <location>
        <begin position="770"/>
        <end position="822"/>
    </location>
</feature>
<feature type="domain" description="Histidine kinase" evidence="19">
    <location>
        <begin position="1404"/>
        <end position="1644"/>
    </location>
</feature>
<feature type="domain" description="PAC" evidence="21">
    <location>
        <begin position="1089"/>
        <end position="1141"/>
    </location>
</feature>
<dbReference type="SMART" id="SM00304">
    <property type="entry name" value="HAMP"/>
    <property type="match status" value="1"/>
</dbReference>
<keyword evidence="10" id="KW-0677">Repeat</keyword>
<evidence type="ECO:0000256" key="6">
    <source>
        <dbReference type="ARBA" id="ARBA00022519"/>
    </source>
</evidence>
<keyword evidence="13 17" id="KW-1133">Transmembrane helix</keyword>
<dbReference type="Pfam" id="PF00512">
    <property type="entry name" value="HisKA"/>
    <property type="match status" value="1"/>
</dbReference>
<feature type="domain" description="PAS" evidence="20">
    <location>
        <begin position="1274"/>
        <end position="1344"/>
    </location>
</feature>
<comment type="catalytic activity">
    <reaction evidence="1">
        <text>ATP + protein L-histidine = ADP + protein N-phospho-L-histidine.</text>
        <dbReference type="EC" id="2.7.13.3"/>
    </reaction>
</comment>
<dbReference type="CDD" id="cd00130">
    <property type="entry name" value="PAS"/>
    <property type="match status" value="5"/>
</dbReference>
<feature type="domain" description="PAS" evidence="20">
    <location>
        <begin position="570"/>
        <end position="640"/>
    </location>
</feature>
<feature type="domain" description="Phytochrome chromophore attachment site" evidence="18">
    <location>
        <begin position="842"/>
        <end position="983"/>
    </location>
</feature>
<evidence type="ECO:0000256" key="16">
    <source>
        <dbReference type="SAM" id="Coils"/>
    </source>
</evidence>
<keyword evidence="24" id="KW-1185">Reference proteome</keyword>
<evidence type="ECO:0000256" key="5">
    <source>
        <dbReference type="ARBA" id="ARBA00022475"/>
    </source>
</evidence>
<keyword evidence="14" id="KW-0902">Two-component regulatory system</keyword>
<evidence type="ECO:0000313" key="23">
    <source>
        <dbReference type="EMBL" id="WAL62018.1"/>
    </source>
</evidence>
<feature type="transmembrane region" description="Helical" evidence="17">
    <location>
        <begin position="21"/>
        <end position="47"/>
    </location>
</feature>
<keyword evidence="9 17" id="KW-0812">Transmembrane</keyword>
<reference evidence="23" key="1">
    <citation type="submission" date="2022-12" db="EMBL/GenBank/DDBJ databases">
        <title>Polyphasic identification of a Novel Hot-Spring Cyanobacterium Ocullathermofonsia sinensis gen nov. sp. nov. and Genomic Insights on its Adaptations to the Thermal Habitat.</title>
        <authorList>
            <person name="Daroch M."/>
            <person name="Tang J."/>
            <person name="Jiang Y."/>
        </authorList>
    </citation>
    <scope>NUCLEOTIDE SEQUENCE</scope>
    <source>
        <strain evidence="23">PKUAC-SCTA174</strain>
    </source>
</reference>
<dbReference type="PROSITE" id="PS50113">
    <property type="entry name" value="PAC"/>
    <property type="match status" value="6"/>
</dbReference>
<dbReference type="InterPro" id="IPR005467">
    <property type="entry name" value="His_kinase_dom"/>
</dbReference>
<proteinExistence type="inferred from homology"/>
<evidence type="ECO:0000256" key="13">
    <source>
        <dbReference type="ARBA" id="ARBA00022989"/>
    </source>
</evidence>
<dbReference type="SMART" id="SM00086">
    <property type="entry name" value="PAC"/>
    <property type="match status" value="5"/>
</dbReference>
<dbReference type="PROSITE" id="PS50109">
    <property type="entry name" value="HIS_KIN"/>
    <property type="match status" value="1"/>
</dbReference>
<keyword evidence="16" id="KW-0175">Coiled coil</keyword>
<dbReference type="InterPro" id="IPR000014">
    <property type="entry name" value="PAS"/>
</dbReference>
<keyword evidence="5" id="KW-1003">Cell membrane</keyword>
<dbReference type="FunFam" id="3.30.565.10:FF:000006">
    <property type="entry name" value="Sensor histidine kinase WalK"/>
    <property type="match status" value="1"/>
</dbReference>
<evidence type="ECO:0000256" key="1">
    <source>
        <dbReference type="ARBA" id="ARBA00000085"/>
    </source>
</evidence>
<dbReference type="Gene3D" id="3.30.565.10">
    <property type="entry name" value="Histidine kinase-like ATPase, C-terminal domain"/>
    <property type="match status" value="1"/>
</dbReference>
<dbReference type="RefSeq" id="WP_268612099.1">
    <property type="nucleotide sequence ID" value="NZ_CP113797.1"/>
</dbReference>
<dbReference type="Proteomes" id="UP001163152">
    <property type="component" value="Chromosome"/>
</dbReference>
<keyword evidence="12" id="KW-0418">Kinase</keyword>
<dbReference type="InterPro" id="IPR035965">
    <property type="entry name" value="PAS-like_dom_sf"/>
</dbReference>
<evidence type="ECO:0000256" key="12">
    <source>
        <dbReference type="ARBA" id="ARBA00022777"/>
    </source>
</evidence>
<dbReference type="InterPro" id="IPR013767">
    <property type="entry name" value="PAS_fold"/>
</dbReference>
<evidence type="ECO:0000256" key="3">
    <source>
        <dbReference type="ARBA" id="ARBA00006402"/>
    </source>
</evidence>
<evidence type="ECO:0000256" key="8">
    <source>
        <dbReference type="ARBA" id="ARBA00022679"/>
    </source>
</evidence>
<evidence type="ECO:0000313" key="24">
    <source>
        <dbReference type="Proteomes" id="UP001163152"/>
    </source>
</evidence>
<dbReference type="EMBL" id="CP113797">
    <property type="protein sequence ID" value="WAL62018.1"/>
    <property type="molecule type" value="Genomic_DNA"/>
</dbReference>
<dbReference type="SMART" id="SM00091">
    <property type="entry name" value="PAS"/>
    <property type="match status" value="6"/>
</dbReference>
<dbReference type="SUPFAM" id="SSF55785">
    <property type="entry name" value="PYP-like sensor domain (PAS domain)"/>
    <property type="match status" value="6"/>
</dbReference>
<evidence type="ECO:0000256" key="2">
    <source>
        <dbReference type="ARBA" id="ARBA00004429"/>
    </source>
</evidence>
<dbReference type="Gene3D" id="3.30.450.40">
    <property type="match status" value="1"/>
</dbReference>
<dbReference type="SMART" id="SM00387">
    <property type="entry name" value="HATPase_c"/>
    <property type="match status" value="1"/>
</dbReference>
<dbReference type="InterPro" id="IPR003594">
    <property type="entry name" value="HATPase_dom"/>
</dbReference>
<dbReference type="GO" id="GO:0005886">
    <property type="term" value="C:plasma membrane"/>
    <property type="evidence" value="ECO:0007669"/>
    <property type="project" value="UniProtKB-SubCell"/>
</dbReference>
<dbReference type="SUPFAM" id="SSF55874">
    <property type="entry name" value="ATPase domain of HSP90 chaperone/DNA topoisomerase II/histidine kinase"/>
    <property type="match status" value="1"/>
</dbReference>
<dbReference type="CDD" id="cd06225">
    <property type="entry name" value="HAMP"/>
    <property type="match status" value="1"/>
</dbReference>
<dbReference type="Gene3D" id="1.10.287.130">
    <property type="match status" value="1"/>
</dbReference>
<dbReference type="EC" id="2.7.13.3" evidence="4"/>
<dbReference type="InterPro" id="IPR013655">
    <property type="entry name" value="PAS_fold_3"/>
</dbReference>
<dbReference type="GO" id="GO:0000155">
    <property type="term" value="F:phosphorelay sensor kinase activity"/>
    <property type="evidence" value="ECO:0007669"/>
    <property type="project" value="InterPro"/>
</dbReference>
<dbReference type="Pfam" id="PF00989">
    <property type="entry name" value="PAS"/>
    <property type="match status" value="2"/>
</dbReference>
<dbReference type="Pfam" id="PF01590">
    <property type="entry name" value="GAF"/>
    <property type="match status" value="1"/>
</dbReference>
<dbReference type="PRINTS" id="PR00344">
    <property type="entry name" value="BCTRLSENSOR"/>
</dbReference>
<keyword evidence="15 17" id="KW-0472">Membrane</keyword>
<evidence type="ECO:0000259" key="22">
    <source>
        <dbReference type="PROSITE" id="PS50885"/>
    </source>
</evidence>
<dbReference type="CDD" id="cd00082">
    <property type="entry name" value="HisKA"/>
    <property type="match status" value="1"/>
</dbReference>
<dbReference type="Gene3D" id="2.10.70.100">
    <property type="match status" value="2"/>
</dbReference>
<dbReference type="SMART" id="SM00388">
    <property type="entry name" value="HisKA"/>
    <property type="match status" value="1"/>
</dbReference>
<evidence type="ECO:0000259" key="21">
    <source>
        <dbReference type="PROSITE" id="PS50113"/>
    </source>
</evidence>
<dbReference type="SUPFAM" id="SSF158472">
    <property type="entry name" value="HAMP domain-like"/>
    <property type="match status" value="1"/>
</dbReference>
<evidence type="ECO:0000256" key="4">
    <source>
        <dbReference type="ARBA" id="ARBA00012438"/>
    </source>
</evidence>
<dbReference type="InterPro" id="IPR003018">
    <property type="entry name" value="GAF"/>
</dbReference>
<dbReference type="InterPro" id="IPR036890">
    <property type="entry name" value="HATPase_C_sf"/>
</dbReference>
<keyword evidence="8" id="KW-0808">Transferase</keyword>
<dbReference type="InterPro" id="IPR003661">
    <property type="entry name" value="HisK_dim/P_dom"/>
</dbReference>
<evidence type="ECO:0000256" key="17">
    <source>
        <dbReference type="SAM" id="Phobius"/>
    </source>
</evidence>
<feature type="domain" description="PAS" evidence="20">
    <location>
        <begin position="445"/>
        <end position="494"/>
    </location>
</feature>
<dbReference type="FunFam" id="1.10.287.130:FF:000001">
    <property type="entry name" value="Two-component sensor histidine kinase"/>
    <property type="match status" value="1"/>
</dbReference>
<dbReference type="KEGG" id="tsin:OXH18_08555"/>
<dbReference type="InterPro" id="IPR036097">
    <property type="entry name" value="HisK_dim/P_sf"/>
</dbReference>
<dbReference type="Gene3D" id="6.10.340.10">
    <property type="match status" value="1"/>
</dbReference>
<feature type="coiled-coil region" evidence="16">
    <location>
        <begin position="987"/>
        <end position="1014"/>
    </location>
</feature>
<evidence type="ECO:0000256" key="9">
    <source>
        <dbReference type="ARBA" id="ARBA00022692"/>
    </source>
</evidence>
<dbReference type="SMART" id="SM00065">
    <property type="entry name" value="GAF"/>
    <property type="match status" value="1"/>
</dbReference>